<dbReference type="CDD" id="cd01285">
    <property type="entry name" value="nucleoside_deaminase"/>
    <property type="match status" value="1"/>
</dbReference>
<evidence type="ECO:0000256" key="1">
    <source>
        <dbReference type="ARBA" id="ARBA00022694"/>
    </source>
</evidence>
<dbReference type="PROSITE" id="PS51747">
    <property type="entry name" value="CYT_DCMP_DEAMINASES_2"/>
    <property type="match status" value="1"/>
</dbReference>
<dbReference type="InterPro" id="IPR016193">
    <property type="entry name" value="Cytidine_deaminase-like"/>
</dbReference>
<feature type="domain" description="CMP/dCMP-type deaminase" evidence="3">
    <location>
        <begin position="168"/>
        <end position="362"/>
    </location>
</feature>
<dbReference type="Proteomes" id="UP000695022">
    <property type="component" value="Unplaced"/>
</dbReference>
<dbReference type="Pfam" id="PF00383">
    <property type="entry name" value="dCMP_cyt_deam_1"/>
    <property type="match status" value="1"/>
</dbReference>
<evidence type="ECO:0000313" key="4">
    <source>
        <dbReference type="Proteomes" id="UP000695022"/>
    </source>
</evidence>
<dbReference type="Gene3D" id="3.40.140.10">
    <property type="entry name" value="Cytidine Deaminase, domain 2"/>
    <property type="match status" value="1"/>
</dbReference>
<comment type="similarity">
    <text evidence="2">Belongs to the cytidine and deoxycytidylate deaminase family. ADAT3 subfamily.</text>
</comment>
<dbReference type="SUPFAM" id="SSF53927">
    <property type="entry name" value="Cytidine deaminase-like"/>
    <property type="match status" value="1"/>
</dbReference>
<protein>
    <submittedName>
        <fullName evidence="5">Probable inactive tRNA-specific adenosine deaminase-like protein 3</fullName>
    </submittedName>
</protein>
<gene>
    <name evidence="5" type="primary">LOC106805939</name>
</gene>
<dbReference type="PANTHER" id="PTHR11079">
    <property type="entry name" value="CYTOSINE DEAMINASE FAMILY MEMBER"/>
    <property type="match status" value="1"/>
</dbReference>
<dbReference type="InterPro" id="IPR002125">
    <property type="entry name" value="CMP_dCMP_dom"/>
</dbReference>
<dbReference type="GeneID" id="106805939"/>
<evidence type="ECO:0000313" key="5">
    <source>
        <dbReference type="RefSeq" id="XP_014663216.1"/>
    </source>
</evidence>
<proteinExistence type="inferred from homology"/>
<dbReference type="PANTHER" id="PTHR11079:SF156">
    <property type="entry name" value="INACTIVE TRNA-SPECIFIC ADENOSINE DEAMINASE-LIKE PROTEIN 3-RELATED"/>
    <property type="match status" value="1"/>
</dbReference>
<accession>A0ABM1DTE5</accession>
<sequence>MTCAKKLKTAVDCEEERHWILPVLAQHITTNTIELDTVYAGAIEDKKVTSRLLKELCIAYPLKLHQHLKRIRNSGTGKNVRLEVLLCCERDLPCPEERIRSQMHATLEANNVSTEGLGNVYLAKVPRSSPLTRAQYREAIAYWPTQFHEDKQLELLLDGRYFGSADRTKIENHMRTAISRARNSTGEARVGAVFVDPLSDTVVCSSCDLRDAEHPFHHAPNVCVDLVARSQGGGAYEYNGVSANPDSSDSPCFVRELRRCSPEAEVPRAPDERTPGTRELEGHKGRTATVDKGLARNSAGLPYLCTGYDLYTTREPCVMCAMALLHSRIRRVFYGCSVPGGALGSYYNIHVQPELNHHFEVFRGILQEECKKLQWDTV</sequence>
<keyword evidence="4" id="KW-1185">Reference proteome</keyword>
<evidence type="ECO:0000256" key="2">
    <source>
        <dbReference type="ARBA" id="ARBA00038160"/>
    </source>
</evidence>
<reference evidence="5" key="1">
    <citation type="submission" date="2025-08" db="UniProtKB">
        <authorList>
            <consortium name="RefSeq"/>
        </authorList>
    </citation>
    <scope>IDENTIFICATION</scope>
</reference>
<dbReference type="RefSeq" id="XP_014663216.1">
    <property type="nucleotide sequence ID" value="XM_014807730.1"/>
</dbReference>
<name>A0ABM1DTE5_PRICU</name>
<organism evidence="4 5">
    <name type="scientific">Priapulus caudatus</name>
    <name type="common">Priapulid worm</name>
    <dbReference type="NCBI Taxonomy" id="37621"/>
    <lineage>
        <taxon>Eukaryota</taxon>
        <taxon>Metazoa</taxon>
        <taxon>Ecdysozoa</taxon>
        <taxon>Scalidophora</taxon>
        <taxon>Priapulida</taxon>
        <taxon>Priapulimorpha</taxon>
        <taxon>Priapulimorphida</taxon>
        <taxon>Priapulidae</taxon>
        <taxon>Priapulus</taxon>
    </lineage>
</organism>
<keyword evidence="1" id="KW-0819">tRNA processing</keyword>
<evidence type="ECO:0000259" key="3">
    <source>
        <dbReference type="PROSITE" id="PS51747"/>
    </source>
</evidence>